<keyword evidence="3" id="KW-1185">Reference proteome</keyword>
<dbReference type="Pfam" id="PF01370">
    <property type="entry name" value="Epimerase"/>
    <property type="match status" value="1"/>
</dbReference>
<evidence type="ECO:0000313" key="2">
    <source>
        <dbReference type="EMBL" id="MBO3085858.1"/>
    </source>
</evidence>
<dbReference type="PANTHER" id="PTHR48079">
    <property type="entry name" value="PROTEIN YEEZ"/>
    <property type="match status" value="1"/>
</dbReference>
<reference evidence="2 3" key="1">
    <citation type="submission" date="2021-03" db="EMBL/GenBank/DDBJ databases">
        <title>novel species in genus Cellulomonas.</title>
        <authorList>
            <person name="Zhang G."/>
        </authorList>
    </citation>
    <scope>NUCLEOTIDE SEQUENCE [LARGE SCALE GENOMIC DNA]</scope>
    <source>
        <strain evidence="3">zg-ZUI188</strain>
    </source>
</reference>
<dbReference type="EMBL" id="JAGFBM010000008">
    <property type="protein sequence ID" value="MBO3085858.1"/>
    <property type="molecule type" value="Genomic_DNA"/>
</dbReference>
<dbReference type="Gene3D" id="3.40.50.720">
    <property type="entry name" value="NAD(P)-binding Rossmann-like Domain"/>
    <property type="match status" value="1"/>
</dbReference>
<dbReference type="InterPro" id="IPR036291">
    <property type="entry name" value="NAD(P)-bd_dom_sf"/>
</dbReference>
<protein>
    <submittedName>
        <fullName evidence="2">NAD(P)H-binding protein</fullName>
    </submittedName>
</protein>
<gene>
    <name evidence="2" type="ORF">J4035_14530</name>
</gene>
<organism evidence="2 3">
    <name type="scientific">Cellulomonas fengjieae</name>
    <dbReference type="NCBI Taxonomy" id="2819978"/>
    <lineage>
        <taxon>Bacteria</taxon>
        <taxon>Bacillati</taxon>
        <taxon>Actinomycetota</taxon>
        <taxon>Actinomycetes</taxon>
        <taxon>Micrococcales</taxon>
        <taxon>Cellulomonadaceae</taxon>
        <taxon>Cellulomonas</taxon>
    </lineage>
</organism>
<proteinExistence type="predicted"/>
<accession>A0ABS3SJD5</accession>
<comment type="caution">
    <text evidence="2">The sequence shown here is derived from an EMBL/GenBank/DDBJ whole genome shotgun (WGS) entry which is preliminary data.</text>
</comment>
<dbReference type="SUPFAM" id="SSF51735">
    <property type="entry name" value="NAD(P)-binding Rossmann-fold domains"/>
    <property type="match status" value="1"/>
</dbReference>
<dbReference type="Proteomes" id="UP000678317">
    <property type="component" value="Unassembled WGS sequence"/>
</dbReference>
<evidence type="ECO:0000313" key="3">
    <source>
        <dbReference type="Proteomes" id="UP000678317"/>
    </source>
</evidence>
<dbReference type="InterPro" id="IPR001509">
    <property type="entry name" value="Epimerase_deHydtase"/>
</dbReference>
<evidence type="ECO:0000259" key="1">
    <source>
        <dbReference type="Pfam" id="PF01370"/>
    </source>
</evidence>
<name>A0ABS3SJD5_9CELL</name>
<dbReference type="RefSeq" id="WP_208290069.1">
    <property type="nucleotide sequence ID" value="NZ_CP074404.1"/>
</dbReference>
<sequence>MATALVIGGSGQIGRAAVPALLADGWDVRVLARHRADVGEAELVLGDRDDPAALDDALGSGVDVLVDVVAYDDRHAAPLLERADRIGSAVVVSSAAVYVDVVGDGFESARLGAFPVPIREDQPTVRPGRDSYATGKVALEQAWAGSAVPTTILRPGAIHGPGCVQPREWTFVKRVLDGRDVRVLAYDGLSRFHTTATAVLAELVRLSAARPGDRVLNAADPQALTVAEIAAAVDAAMGATSRLVTVPGPPVDGVGLTPWSVPGPVVLDTSRAAVELGYSAPGGYADTVGACVEWLVRAASDRDWREAFPGFVRMGAMGDFFAYAAEDEFLARAT</sequence>
<feature type="domain" description="NAD-dependent epimerase/dehydratase" evidence="1">
    <location>
        <begin position="4"/>
        <end position="167"/>
    </location>
</feature>
<dbReference type="InterPro" id="IPR051783">
    <property type="entry name" value="NAD(P)-dependent_oxidoreduct"/>
</dbReference>
<dbReference type="PANTHER" id="PTHR48079:SF6">
    <property type="entry name" value="NAD(P)-BINDING DOMAIN-CONTAINING PROTEIN-RELATED"/>
    <property type="match status" value="1"/>
</dbReference>